<evidence type="ECO:0000313" key="3">
    <source>
        <dbReference type="EMBL" id="APA33903.1"/>
    </source>
</evidence>
<sequence>MKLLLLIAVVAALTMASPVDKKEEDEYDWESFKIKFNRNYSPEEDKTRKAIFDANVAKIKEHNKKYENKEVSYSMGVNNFADKTPEESRQSLGLKKDNTNKGVYTVV</sequence>
<accession>A0A1I9WL83</accession>
<dbReference type="AlphaFoldDB" id="A0A1I9WL83"/>
<protein>
    <submittedName>
        <fullName evidence="3">Seminal fluid protein</fullName>
    </submittedName>
</protein>
<proteinExistence type="evidence at transcript level"/>
<name>A0A1I9WL83_NILLU</name>
<dbReference type="InterPro" id="IPR038765">
    <property type="entry name" value="Papain-like_cys_pep_sf"/>
</dbReference>
<dbReference type="SMART" id="SM00848">
    <property type="entry name" value="Inhibitor_I29"/>
    <property type="match status" value="1"/>
</dbReference>
<dbReference type="Pfam" id="PF08246">
    <property type="entry name" value="Inhibitor_I29"/>
    <property type="match status" value="1"/>
</dbReference>
<organism evidence="3">
    <name type="scientific">Nilaparvata lugens</name>
    <name type="common">Brown planthopper</name>
    <dbReference type="NCBI Taxonomy" id="108931"/>
    <lineage>
        <taxon>Eukaryota</taxon>
        <taxon>Metazoa</taxon>
        <taxon>Ecdysozoa</taxon>
        <taxon>Arthropoda</taxon>
        <taxon>Hexapoda</taxon>
        <taxon>Insecta</taxon>
        <taxon>Pterygota</taxon>
        <taxon>Neoptera</taxon>
        <taxon>Paraneoptera</taxon>
        <taxon>Hemiptera</taxon>
        <taxon>Auchenorrhyncha</taxon>
        <taxon>Fulgoroidea</taxon>
        <taxon>Delphacidae</taxon>
        <taxon>Delphacinae</taxon>
        <taxon>Nilaparvata</taxon>
    </lineage>
</organism>
<feature type="signal peptide" evidence="1">
    <location>
        <begin position="1"/>
        <end position="16"/>
    </location>
</feature>
<evidence type="ECO:0000259" key="2">
    <source>
        <dbReference type="SMART" id="SM00848"/>
    </source>
</evidence>
<dbReference type="OrthoDB" id="6601796at2759"/>
<keyword evidence="1" id="KW-0732">Signal</keyword>
<evidence type="ECO:0000256" key="1">
    <source>
        <dbReference type="SAM" id="SignalP"/>
    </source>
</evidence>
<reference evidence="3" key="1">
    <citation type="journal article" date="2016" name="BMC Genomics">
        <title>Seminal fluid protein genes of the brown planthopper, Nilaparvata lugens.</title>
        <authorList>
            <person name="Yu B."/>
            <person name="Li D.T."/>
            <person name="Lu J.B."/>
            <person name="Zhang W.X."/>
            <person name="Zhang C.X."/>
        </authorList>
    </citation>
    <scope>NUCLEOTIDE SEQUENCE</scope>
    <source>
        <strain evidence="3">NlSFP_secreted_comp30397</strain>
    </source>
</reference>
<dbReference type="EMBL" id="KU932267">
    <property type="protein sequence ID" value="APA33903.1"/>
    <property type="molecule type" value="mRNA"/>
</dbReference>
<feature type="domain" description="Cathepsin propeptide inhibitor" evidence="2">
    <location>
        <begin position="29"/>
        <end position="88"/>
    </location>
</feature>
<dbReference type="SUPFAM" id="SSF54001">
    <property type="entry name" value="Cysteine proteinases"/>
    <property type="match status" value="1"/>
</dbReference>
<dbReference type="InterPro" id="IPR013201">
    <property type="entry name" value="Prot_inhib_I29"/>
</dbReference>
<feature type="chain" id="PRO_5009605864" evidence="1">
    <location>
        <begin position="17"/>
        <end position="107"/>
    </location>
</feature>
<dbReference type="Gene3D" id="1.10.287.2250">
    <property type="match status" value="1"/>
</dbReference>